<dbReference type="PROSITE" id="PS51462">
    <property type="entry name" value="NUDIX"/>
    <property type="match status" value="1"/>
</dbReference>
<evidence type="ECO:0000313" key="3">
    <source>
        <dbReference type="Proteomes" id="UP001290462"/>
    </source>
</evidence>
<dbReference type="CDD" id="cd02883">
    <property type="entry name" value="NUDIX_Hydrolase"/>
    <property type="match status" value="1"/>
</dbReference>
<protein>
    <submittedName>
        <fullName evidence="2">NUDIX domain-containing protein</fullName>
    </submittedName>
</protein>
<comment type="caution">
    <text evidence="2">The sequence shown here is derived from an EMBL/GenBank/DDBJ whole genome shotgun (WGS) entry which is preliminary data.</text>
</comment>
<dbReference type="RefSeq" id="WP_057000627.1">
    <property type="nucleotide sequence ID" value="NZ_CAJGUR010000009.1"/>
</dbReference>
<evidence type="ECO:0000259" key="1">
    <source>
        <dbReference type="PROSITE" id="PS51462"/>
    </source>
</evidence>
<accession>A0AAW9JNG5</accession>
<dbReference type="AlphaFoldDB" id="A0AAW9JNG5"/>
<dbReference type="Proteomes" id="UP001290462">
    <property type="component" value="Unassembled WGS sequence"/>
</dbReference>
<dbReference type="Pfam" id="PF00293">
    <property type="entry name" value="NUDIX"/>
    <property type="match status" value="1"/>
</dbReference>
<gene>
    <name evidence="2" type="ORF">RAK27_00510</name>
</gene>
<feature type="domain" description="Nudix hydrolase" evidence="1">
    <location>
        <begin position="1"/>
        <end position="137"/>
    </location>
</feature>
<proteinExistence type="predicted"/>
<name>A0AAW9JNG5_CARML</name>
<organism evidence="2 3">
    <name type="scientific">Carnobacterium maltaromaticum</name>
    <name type="common">Carnobacterium piscicola</name>
    <dbReference type="NCBI Taxonomy" id="2751"/>
    <lineage>
        <taxon>Bacteria</taxon>
        <taxon>Bacillati</taxon>
        <taxon>Bacillota</taxon>
        <taxon>Bacilli</taxon>
        <taxon>Lactobacillales</taxon>
        <taxon>Carnobacteriaceae</taxon>
        <taxon>Carnobacterium</taxon>
    </lineage>
</organism>
<evidence type="ECO:0000313" key="2">
    <source>
        <dbReference type="EMBL" id="MDZ5757133.1"/>
    </source>
</evidence>
<dbReference type="SUPFAM" id="SSF55811">
    <property type="entry name" value="Nudix"/>
    <property type="match status" value="1"/>
</dbReference>
<dbReference type="InterPro" id="IPR000086">
    <property type="entry name" value="NUDIX_hydrolase_dom"/>
</dbReference>
<reference evidence="2" key="1">
    <citation type="submission" date="2023-08" db="EMBL/GenBank/DDBJ databases">
        <title>Genomic characterization of piscicolin 126 produced by Carnobacterium maltaromaticum CM22 strain isolated from salmon (Salmo salar).</title>
        <authorList>
            <person name="Gonzalez-Gragera E."/>
            <person name="Garcia-Lopez J.D."/>
            <person name="Teso-Perez C."/>
            <person name="Gimenez-Hernandez I."/>
            <person name="Peralta-Sanchez J.M."/>
            <person name="Valdivia E."/>
            <person name="Montalban-Lopez M."/>
            <person name="Martin-Platero A.M."/>
            <person name="Banos A."/>
            <person name="Martinez-Bueno M."/>
        </authorList>
    </citation>
    <scope>NUCLEOTIDE SEQUENCE</scope>
    <source>
        <strain evidence="2">CM22</strain>
    </source>
</reference>
<dbReference type="InterPro" id="IPR015797">
    <property type="entry name" value="NUDIX_hydrolase-like_dom_sf"/>
</dbReference>
<sequence>MKKNGIAIIERKIGNQKFILIQEKAIGTPDEKGLLELPSGEIKEDEQAIEALKREVKAMTGLSITTIQTDNDEAFFETKTVEMTEMIHFQTYICEATGVHLTKSDQYKNIRWISLGVLKKWLQTPEKIANHHFDVLTKYTEQCHSK</sequence>
<dbReference type="Gene3D" id="3.90.79.10">
    <property type="entry name" value="Nucleoside Triphosphate Pyrophosphohydrolase"/>
    <property type="match status" value="1"/>
</dbReference>
<dbReference type="EMBL" id="JAVBVO010000001">
    <property type="protein sequence ID" value="MDZ5757133.1"/>
    <property type="molecule type" value="Genomic_DNA"/>
</dbReference>